<sequence>MAKNTGRSPVRGRKLADMQVIQSTKLSNVCYDIRGPVLEEAMRLEAAGHRILKLNTGNPAAFGFECPPEILEDMLRSLGGAHGYGDSKGILPARRAVMQHYQTKGIELDVEDVYLGNGVSELIQMSMQALLDDGDEVLIPAPDYPLWTAAVSLSGGTPVHYRCDEQADWFPDLADIERKITDRTKALVIINPNNPTGAVYDDELLRQLTDIARRHNLIVCSDEIYDKILYDDVTHTPTAAIAPDLLTLTFNGLSKAYRVAGYRSGWLAVCGPKEHATSYLEGLTILANMRLCANVPAQHAVATALGGRQSIKDLVLPGGRLAEQRDVAYELLTQIPGVTCVRPKGALYAFPRLDPKVYKVKDDQQMVLDLLRAERILVVQGTGFNWPEPDHFRLVTLPAKEDLADAVGRIARFLDGYGQP</sequence>
<dbReference type="InterPro" id="IPR051926">
    <property type="entry name" value="Ala_Aminotransferase"/>
</dbReference>
<evidence type="ECO:0000256" key="1">
    <source>
        <dbReference type="ARBA" id="ARBA00001933"/>
    </source>
</evidence>
<reference evidence="8 9" key="1">
    <citation type="submission" date="2017-06" db="EMBL/GenBank/DDBJ databases">
        <authorList>
            <person name="Kim H.J."/>
            <person name="Triplett B.A."/>
        </authorList>
    </citation>
    <scope>NUCLEOTIDE SEQUENCE [LARGE SCALE GENOMIC DNA]</scope>
    <source>
        <strain evidence="8 9">CGMCC 4.1858</strain>
    </source>
</reference>
<dbReference type="AlphaFoldDB" id="A0A239F5W8"/>
<keyword evidence="5" id="KW-0663">Pyridoxal phosphate</keyword>
<dbReference type="PANTHER" id="PTHR43488:SF2">
    <property type="entry name" value="GLUTAMATE-PYRUVATE AMINOTRANSFERASE ALAA"/>
    <property type="match status" value="1"/>
</dbReference>
<dbReference type="EMBL" id="FZOF01000006">
    <property type="protein sequence ID" value="SNS51888.1"/>
    <property type="molecule type" value="Genomic_DNA"/>
</dbReference>
<keyword evidence="4" id="KW-0808">Transferase</keyword>
<dbReference type="Gene3D" id="3.90.1150.10">
    <property type="entry name" value="Aspartate Aminotransferase, domain 1"/>
    <property type="match status" value="1"/>
</dbReference>
<evidence type="ECO:0000256" key="2">
    <source>
        <dbReference type="ARBA" id="ARBA00007441"/>
    </source>
</evidence>
<dbReference type="CDD" id="cd00609">
    <property type="entry name" value="AAT_like"/>
    <property type="match status" value="1"/>
</dbReference>
<evidence type="ECO:0000256" key="3">
    <source>
        <dbReference type="ARBA" id="ARBA00022576"/>
    </source>
</evidence>
<dbReference type="InterPro" id="IPR015424">
    <property type="entry name" value="PyrdxlP-dep_Trfase"/>
</dbReference>
<evidence type="ECO:0000313" key="8">
    <source>
        <dbReference type="EMBL" id="SNS51888.1"/>
    </source>
</evidence>
<evidence type="ECO:0000256" key="5">
    <source>
        <dbReference type="ARBA" id="ARBA00022898"/>
    </source>
</evidence>
<dbReference type="InterPro" id="IPR015421">
    <property type="entry name" value="PyrdxlP-dep_Trfase_major"/>
</dbReference>
<keyword evidence="9" id="KW-1185">Reference proteome</keyword>
<dbReference type="Pfam" id="PF00155">
    <property type="entry name" value="Aminotran_1_2"/>
    <property type="match status" value="1"/>
</dbReference>
<name>A0A239F5W8_9ACTN</name>
<evidence type="ECO:0000313" key="9">
    <source>
        <dbReference type="Proteomes" id="UP000198280"/>
    </source>
</evidence>
<evidence type="ECO:0000259" key="7">
    <source>
        <dbReference type="Pfam" id="PF00155"/>
    </source>
</evidence>
<organism evidence="8 9">
    <name type="scientific">Actinacidiphila glaucinigra</name>
    <dbReference type="NCBI Taxonomy" id="235986"/>
    <lineage>
        <taxon>Bacteria</taxon>
        <taxon>Bacillati</taxon>
        <taxon>Actinomycetota</taxon>
        <taxon>Actinomycetes</taxon>
        <taxon>Kitasatosporales</taxon>
        <taxon>Streptomycetaceae</taxon>
        <taxon>Actinacidiphila</taxon>
    </lineage>
</organism>
<dbReference type="EC" id="2.6.1.2" evidence="6"/>
<evidence type="ECO:0000256" key="4">
    <source>
        <dbReference type="ARBA" id="ARBA00022679"/>
    </source>
</evidence>
<dbReference type="SUPFAM" id="SSF53383">
    <property type="entry name" value="PLP-dependent transferases"/>
    <property type="match status" value="1"/>
</dbReference>
<evidence type="ECO:0000256" key="6">
    <source>
        <dbReference type="ARBA" id="ARBA00026106"/>
    </source>
</evidence>
<dbReference type="Proteomes" id="UP000198280">
    <property type="component" value="Unassembled WGS sequence"/>
</dbReference>
<proteinExistence type="inferred from homology"/>
<feature type="domain" description="Aminotransferase class I/classII large" evidence="7">
    <location>
        <begin position="51"/>
        <end position="410"/>
    </location>
</feature>
<dbReference type="InterPro" id="IPR004839">
    <property type="entry name" value="Aminotransferase_I/II_large"/>
</dbReference>
<gene>
    <name evidence="8" type="ORF">SAMN05216252_106317</name>
</gene>
<dbReference type="PANTHER" id="PTHR43488">
    <property type="entry name" value="GLUTAMATE-PYRUVATE AMINOTRANSFERASE ALAA"/>
    <property type="match status" value="1"/>
</dbReference>
<dbReference type="InterPro" id="IPR015422">
    <property type="entry name" value="PyrdxlP-dep_Trfase_small"/>
</dbReference>
<comment type="cofactor">
    <cofactor evidence="1">
        <name>pyridoxal 5'-phosphate</name>
        <dbReference type="ChEBI" id="CHEBI:597326"/>
    </cofactor>
</comment>
<dbReference type="Gene3D" id="3.40.640.10">
    <property type="entry name" value="Type I PLP-dependent aspartate aminotransferase-like (Major domain)"/>
    <property type="match status" value="1"/>
</dbReference>
<comment type="similarity">
    <text evidence="2">Belongs to the class-I pyridoxal-phosphate-dependent aminotransferase family.</text>
</comment>
<dbReference type="GO" id="GO:0004021">
    <property type="term" value="F:L-alanine:2-oxoglutarate aminotransferase activity"/>
    <property type="evidence" value="ECO:0007669"/>
    <property type="project" value="UniProtKB-EC"/>
</dbReference>
<keyword evidence="3" id="KW-0032">Aminotransferase</keyword>
<accession>A0A239F5W8</accession>
<protein>
    <recommendedName>
        <fullName evidence="6">alanine transaminase</fullName>
        <ecNumber evidence="6">2.6.1.2</ecNumber>
    </recommendedName>
</protein>
<dbReference type="GO" id="GO:0030170">
    <property type="term" value="F:pyridoxal phosphate binding"/>
    <property type="evidence" value="ECO:0007669"/>
    <property type="project" value="InterPro"/>
</dbReference>